<dbReference type="PANTHER" id="PTHR30349:SF93">
    <property type="entry name" value="FELS-2 PROPHAGE PROTEIN"/>
    <property type="match status" value="1"/>
</dbReference>
<dbReference type="InterPro" id="IPR011010">
    <property type="entry name" value="DNA_brk_join_enz"/>
</dbReference>
<dbReference type="InterPro" id="IPR013762">
    <property type="entry name" value="Integrase-like_cat_sf"/>
</dbReference>
<dbReference type="Gene3D" id="1.10.443.10">
    <property type="entry name" value="Intergrase catalytic core"/>
    <property type="match status" value="1"/>
</dbReference>
<dbReference type="InterPro" id="IPR057084">
    <property type="entry name" value="Int_N"/>
</dbReference>
<dbReference type="Proteomes" id="UP000607331">
    <property type="component" value="Unassembled WGS sequence"/>
</dbReference>
<dbReference type="PROSITE" id="PS51898">
    <property type="entry name" value="TYR_RECOMBINASE"/>
    <property type="match status" value="1"/>
</dbReference>
<dbReference type="PANTHER" id="PTHR30349">
    <property type="entry name" value="PHAGE INTEGRASE-RELATED"/>
    <property type="match status" value="1"/>
</dbReference>
<feature type="domain" description="Tyr recombinase" evidence="3">
    <location>
        <begin position="169"/>
        <end position="330"/>
    </location>
</feature>
<sequence length="361" mass="40865">MAVSKLSNGKWQAQFFPNGRDGKRIRRQFATKGEALAYERHYKEQVQDKPWLGEKADKRRVIDLVQTWYDSHGVTLADGLKRKGAMEFACLAMGNPLATEFNAKLFATYRQQRLSGKITRSDRVKAVTPRTVNLELAYFRAMFNELKRLDDWNAPNPLDNVREFKIDEAELAWLTVEEATRLLEECEKSRAGDLLMVVKICLATGARWGEAESLTGKQISPGKITYIKTKGKKNRAVPISDELFEELPKNRTSKPLFTGCYSAFRGAIKRAGIELPDGQLSHVLRHTFASHFMMRGGNILVLQRILGHTDIKVTMRYAHFAPDHLTEAVSLNPLNLINGSKVAAELSTMQRFSTIYELLCA</sequence>
<keyword evidence="1" id="KW-0229">DNA integration</keyword>
<proteinExistence type="predicted"/>
<accession>A0ABR6RSV6</accession>
<gene>
    <name evidence="4" type="ORF">HII27_10825</name>
</gene>
<evidence type="ECO:0000256" key="1">
    <source>
        <dbReference type="ARBA" id="ARBA00022908"/>
    </source>
</evidence>
<dbReference type="Pfam" id="PF00589">
    <property type="entry name" value="Phage_integrase"/>
    <property type="match status" value="1"/>
</dbReference>
<keyword evidence="2" id="KW-0233">DNA recombination</keyword>
<dbReference type="CDD" id="cd00796">
    <property type="entry name" value="INT_Rci_Hp1_C"/>
    <property type="match status" value="1"/>
</dbReference>
<evidence type="ECO:0000259" key="3">
    <source>
        <dbReference type="PROSITE" id="PS51898"/>
    </source>
</evidence>
<dbReference type="InterPro" id="IPR002104">
    <property type="entry name" value="Integrase_catalytic"/>
</dbReference>
<dbReference type="InterPro" id="IPR050090">
    <property type="entry name" value="Tyrosine_recombinase_XerCD"/>
</dbReference>
<protein>
    <submittedName>
        <fullName evidence="4">Tyrosine-type recombinase/integrase</fullName>
    </submittedName>
</protein>
<dbReference type="EMBL" id="JABBJF010000007">
    <property type="protein sequence ID" value="MBC1186209.1"/>
    <property type="molecule type" value="Genomic_DNA"/>
</dbReference>
<organism evidence="4 5">
    <name type="scientific">Kluyvera sichuanensis</name>
    <dbReference type="NCBI Taxonomy" id="2725494"/>
    <lineage>
        <taxon>Bacteria</taxon>
        <taxon>Pseudomonadati</taxon>
        <taxon>Pseudomonadota</taxon>
        <taxon>Gammaproteobacteria</taxon>
        <taxon>Enterobacterales</taxon>
        <taxon>Enterobacteriaceae</taxon>
        <taxon>Kluyvera</taxon>
    </lineage>
</organism>
<dbReference type="Pfam" id="PF24624">
    <property type="entry name" value="Int_N"/>
    <property type="match status" value="1"/>
</dbReference>
<dbReference type="SUPFAM" id="SSF56349">
    <property type="entry name" value="DNA breaking-rejoining enzymes"/>
    <property type="match status" value="1"/>
</dbReference>
<name>A0ABR6RSV6_9ENTR</name>
<keyword evidence="5" id="KW-1185">Reference proteome</keyword>
<evidence type="ECO:0000313" key="5">
    <source>
        <dbReference type="Proteomes" id="UP000607331"/>
    </source>
</evidence>
<evidence type="ECO:0000256" key="2">
    <source>
        <dbReference type="ARBA" id="ARBA00023172"/>
    </source>
</evidence>
<evidence type="ECO:0000313" key="4">
    <source>
        <dbReference type="EMBL" id="MBC1186209.1"/>
    </source>
</evidence>
<dbReference type="RefSeq" id="WP_185667910.1">
    <property type="nucleotide sequence ID" value="NZ_JABBJF010000007.1"/>
</dbReference>
<comment type="caution">
    <text evidence="4">The sequence shown here is derived from an EMBL/GenBank/DDBJ whole genome shotgun (WGS) entry which is preliminary data.</text>
</comment>
<reference evidence="4 5" key="1">
    <citation type="submission" date="2020-04" db="EMBL/GenBank/DDBJ databases">
        <title>The draft genome of Kluyvera sichuanensis strain SCKS090646.</title>
        <authorList>
            <person name="Wei L."/>
            <person name="Liu L."/>
            <person name="Feng Y."/>
            <person name="Zong Z."/>
        </authorList>
    </citation>
    <scope>NUCLEOTIDE SEQUENCE [LARGE SCALE GENOMIC DNA]</scope>
    <source>
        <strain evidence="4 5">090646</strain>
    </source>
</reference>